<dbReference type="RefSeq" id="WP_318796899.1">
    <property type="nucleotide sequence ID" value="NZ_JARUJP010000003.1"/>
</dbReference>
<evidence type="ECO:0000313" key="3">
    <source>
        <dbReference type="Proteomes" id="UP001281656"/>
    </source>
</evidence>
<dbReference type="EMBL" id="JARUJP010000003">
    <property type="protein sequence ID" value="MDW8800368.1"/>
    <property type="molecule type" value="Genomic_DNA"/>
</dbReference>
<keyword evidence="3" id="KW-1185">Reference proteome</keyword>
<dbReference type="Proteomes" id="UP001281656">
    <property type="component" value="Unassembled WGS sequence"/>
</dbReference>
<accession>A0ABU4JQD3</accession>
<evidence type="ECO:0000259" key="1">
    <source>
        <dbReference type="Pfam" id="PF07238"/>
    </source>
</evidence>
<comment type="caution">
    <text evidence="2">The sequence shown here is derived from an EMBL/GenBank/DDBJ whole genome shotgun (WGS) entry which is preliminary data.</text>
</comment>
<proteinExistence type="predicted"/>
<protein>
    <submittedName>
        <fullName evidence="2">PilZ domain-containing protein</fullName>
    </submittedName>
</protein>
<name>A0ABU4JQD3_9CLOT</name>
<sequence length="130" mass="15073">MSSKSSIHKKGQYIYKPLDKKQYGTVEFIMDIYYPRINNKSVKVEEDVQQAVMRATSISSETILIESRIPLVQGDFINFTLTIGANPSFWCLAKVKNVEQKNSRYHADCEFISLNMNQINLIKNYCMNKH</sequence>
<dbReference type="InterPro" id="IPR009875">
    <property type="entry name" value="PilZ_domain"/>
</dbReference>
<dbReference type="Pfam" id="PF07238">
    <property type="entry name" value="PilZ"/>
    <property type="match status" value="1"/>
</dbReference>
<reference evidence="2 3" key="1">
    <citation type="submission" date="2023-04" db="EMBL/GenBank/DDBJ databases">
        <title>Clostridium tannerae sp. nov., isolated from the fecal material of an alpaca.</title>
        <authorList>
            <person name="Miller S."/>
            <person name="Hendry M."/>
            <person name="King J."/>
            <person name="Sankaranarayanan K."/>
            <person name="Lawson P.A."/>
        </authorList>
    </citation>
    <scope>NUCLEOTIDE SEQUENCE [LARGE SCALE GENOMIC DNA]</scope>
    <source>
        <strain evidence="2 3">A1-XYC3</strain>
    </source>
</reference>
<evidence type="ECO:0000313" key="2">
    <source>
        <dbReference type="EMBL" id="MDW8800368.1"/>
    </source>
</evidence>
<organism evidence="2 3">
    <name type="scientific">Clostridium tanneri</name>
    <dbReference type="NCBI Taxonomy" id="3037988"/>
    <lineage>
        <taxon>Bacteria</taxon>
        <taxon>Bacillati</taxon>
        <taxon>Bacillota</taxon>
        <taxon>Clostridia</taxon>
        <taxon>Eubacteriales</taxon>
        <taxon>Clostridiaceae</taxon>
        <taxon>Clostridium</taxon>
    </lineage>
</organism>
<gene>
    <name evidence="2" type="ORF">P8V03_04285</name>
</gene>
<feature type="domain" description="PilZ" evidence="1">
    <location>
        <begin position="41"/>
        <end position="127"/>
    </location>
</feature>